<name>A0ABT9GPX7_9GAMM</name>
<dbReference type="EMBL" id="JAUZVY010000003">
    <property type="protein sequence ID" value="MDP4529019.1"/>
    <property type="molecule type" value="Genomic_DNA"/>
</dbReference>
<keyword evidence="2" id="KW-1185">Reference proteome</keyword>
<comment type="caution">
    <text evidence="1">The sequence shown here is derived from an EMBL/GenBank/DDBJ whole genome shotgun (WGS) entry which is preliminary data.</text>
</comment>
<proteinExistence type="predicted"/>
<dbReference type="Proteomes" id="UP001236258">
    <property type="component" value="Unassembled WGS sequence"/>
</dbReference>
<evidence type="ECO:0000313" key="2">
    <source>
        <dbReference type="Proteomes" id="UP001236258"/>
    </source>
</evidence>
<sequence length="316" mass="35293">MWASLQQAFKKQPVQRAVAALHWQPDKCRALVLTNAKGSLECTFQVTVPVSENFTSVVQQLVAQMPAAQDVVLVLSPEYYQLVQVDKPQIPEAELKAALRWQLKELVSIEPDDMQLDYMDLPNAHQQQAPRIQAIACSKGFLQQLMAALHRAKLPVRTIVPEEWALRSLLPPQAPSTLILSHRAGQELAMMIVRGSQVCFSRRIRGLAQLEQLSLDVLQQGYLDTLGLEVQRSVDYFEGQLKQAPVKQLLLALDTELQDEIASFFRQLGFAQVETLDLTSWLTDGNPTQQAEFALPLAAAMEQLSATQQQEAGVEN</sequence>
<reference evidence="1 2" key="1">
    <citation type="submission" date="2023-08" db="EMBL/GenBank/DDBJ databases">
        <authorList>
            <person name="Joshi A."/>
            <person name="Thite S."/>
        </authorList>
    </citation>
    <scope>NUCLEOTIDE SEQUENCE [LARGE SCALE GENOMIC DNA]</scope>
    <source>
        <strain evidence="1 2">1E1</strain>
    </source>
</reference>
<gene>
    <name evidence="1" type="ORF">Q3O59_08250</name>
</gene>
<evidence type="ECO:0008006" key="3">
    <source>
        <dbReference type="Google" id="ProtNLM"/>
    </source>
</evidence>
<accession>A0ABT9GPX7</accession>
<dbReference type="RefSeq" id="WP_305945131.1">
    <property type="nucleotide sequence ID" value="NZ_JAUZVY010000003.1"/>
</dbReference>
<organism evidence="1 2">
    <name type="scientific">Alkalimonas delamerensis</name>
    <dbReference type="NCBI Taxonomy" id="265981"/>
    <lineage>
        <taxon>Bacteria</taxon>
        <taxon>Pseudomonadati</taxon>
        <taxon>Pseudomonadota</taxon>
        <taxon>Gammaproteobacteria</taxon>
        <taxon>Alkalimonas</taxon>
    </lineage>
</organism>
<dbReference type="Gene3D" id="3.30.420.380">
    <property type="match status" value="1"/>
</dbReference>
<protein>
    <recommendedName>
        <fullName evidence="3">MSHA biogenesis protein MshI</fullName>
    </recommendedName>
</protein>
<evidence type="ECO:0000313" key="1">
    <source>
        <dbReference type="EMBL" id="MDP4529019.1"/>
    </source>
</evidence>
<dbReference type="SUPFAM" id="SSF53067">
    <property type="entry name" value="Actin-like ATPase domain"/>
    <property type="match status" value="1"/>
</dbReference>
<dbReference type="InterPro" id="IPR043129">
    <property type="entry name" value="ATPase_NBD"/>
</dbReference>